<keyword evidence="9" id="KW-1185">Reference proteome</keyword>
<accession>A0AAV8UX41</accession>
<keyword evidence="5" id="KW-0694">RNA-binding</keyword>
<dbReference type="InterPro" id="IPR013154">
    <property type="entry name" value="ADH-like_N"/>
</dbReference>
<dbReference type="FunFam" id="3.40.50.720:FF:000244">
    <property type="entry name" value="quinone oxidoreductase"/>
    <property type="match status" value="1"/>
</dbReference>
<proteinExistence type="predicted"/>
<dbReference type="InterPro" id="IPR013149">
    <property type="entry name" value="ADH-like_C"/>
</dbReference>
<protein>
    <recommendedName>
        <fullName evidence="7">Enoyl reductase (ER) domain-containing protein</fullName>
    </recommendedName>
</protein>
<sequence>MKCQAIRVAEFGGPEQLVEMEYDVPSPSAGNVLVKVEAAGVNPVEIYIRQGKYAKQPELPYTPGTEGAGTVAEVGKGVKGLKVGDRVFLTDTVSGHGTYAQYCLSPSNAVHLLPDNSSFEIGASIGIAYRTAWRALFLKSKMKKGDLVLVHGASGGVGMASLQLGKDFGARMVGTAGSPEGMEFIKSLGAEKAFDHTYKEYISELNEFSPNGYGLILTMRAHSNLGKDTVLVANGGKIVIVGAQGSSTINPRRLMSKEATIQGLMTWNFTETETKQFVDFISEKLKTEKIVPCVDEKYKLSDAKDAHQHIDRSVASKGKVLLVPWRS</sequence>
<dbReference type="PROSITE" id="PS01162">
    <property type="entry name" value="QOR_ZETA_CRYSTAL"/>
    <property type="match status" value="1"/>
</dbReference>
<comment type="subunit">
    <text evidence="2">Homotetramer.</text>
</comment>
<keyword evidence="6" id="KW-0007">Acetylation</keyword>
<dbReference type="EMBL" id="JAMWBK010000003">
    <property type="protein sequence ID" value="KAJ8907161.1"/>
    <property type="molecule type" value="Genomic_DNA"/>
</dbReference>
<evidence type="ECO:0000256" key="6">
    <source>
        <dbReference type="ARBA" id="ARBA00022990"/>
    </source>
</evidence>
<evidence type="ECO:0000313" key="8">
    <source>
        <dbReference type="EMBL" id="KAJ8907161.1"/>
    </source>
</evidence>
<dbReference type="Pfam" id="PF00107">
    <property type="entry name" value="ADH_zinc_N"/>
    <property type="match status" value="1"/>
</dbReference>
<dbReference type="SUPFAM" id="SSF50129">
    <property type="entry name" value="GroES-like"/>
    <property type="match status" value="1"/>
</dbReference>
<evidence type="ECO:0000256" key="4">
    <source>
        <dbReference type="ARBA" id="ARBA00022857"/>
    </source>
</evidence>
<evidence type="ECO:0000256" key="5">
    <source>
        <dbReference type="ARBA" id="ARBA00022884"/>
    </source>
</evidence>
<dbReference type="SMART" id="SM00829">
    <property type="entry name" value="PKS_ER"/>
    <property type="match status" value="1"/>
</dbReference>
<comment type="caution">
    <text evidence="8">The sequence shown here is derived from an EMBL/GenBank/DDBJ whole genome shotgun (WGS) entry which is preliminary data.</text>
</comment>
<dbReference type="GO" id="GO:0003960">
    <property type="term" value="F:quinone reductase (NADPH) activity"/>
    <property type="evidence" value="ECO:0007669"/>
    <property type="project" value="TreeGrafter"/>
</dbReference>
<evidence type="ECO:0000259" key="7">
    <source>
        <dbReference type="SMART" id="SM00829"/>
    </source>
</evidence>
<feature type="domain" description="Enoyl reductase (ER)" evidence="7">
    <location>
        <begin position="12"/>
        <end position="322"/>
    </location>
</feature>
<dbReference type="Gene3D" id="3.40.50.720">
    <property type="entry name" value="NAD(P)-binding Rossmann-like Domain"/>
    <property type="match status" value="1"/>
</dbReference>
<dbReference type="GO" id="GO:0070402">
    <property type="term" value="F:NADPH binding"/>
    <property type="evidence" value="ECO:0007669"/>
    <property type="project" value="TreeGrafter"/>
</dbReference>
<dbReference type="AlphaFoldDB" id="A0AAV8UX41"/>
<dbReference type="Gene3D" id="3.90.180.10">
    <property type="entry name" value="Medium-chain alcohol dehydrogenases, catalytic domain"/>
    <property type="match status" value="1"/>
</dbReference>
<dbReference type="InterPro" id="IPR051603">
    <property type="entry name" value="Zinc-ADH_QOR/CCCR"/>
</dbReference>
<evidence type="ECO:0000256" key="2">
    <source>
        <dbReference type="ARBA" id="ARBA00011881"/>
    </source>
</evidence>
<dbReference type="GO" id="GO:0003730">
    <property type="term" value="F:mRNA 3'-UTR binding"/>
    <property type="evidence" value="ECO:0007669"/>
    <property type="project" value="TreeGrafter"/>
</dbReference>
<dbReference type="InterPro" id="IPR020843">
    <property type="entry name" value="ER"/>
</dbReference>
<dbReference type="Proteomes" id="UP001157974">
    <property type="component" value="Unassembled WGS sequence"/>
</dbReference>
<reference evidence="8 9" key="1">
    <citation type="journal article" date="2023" name="Nat. Commun.">
        <title>Origin of minicircular mitochondrial genomes in red algae.</title>
        <authorList>
            <person name="Lee Y."/>
            <person name="Cho C.H."/>
            <person name="Lee Y.M."/>
            <person name="Park S.I."/>
            <person name="Yang J.H."/>
            <person name="West J.A."/>
            <person name="Bhattacharya D."/>
            <person name="Yoon H.S."/>
        </authorList>
    </citation>
    <scope>NUCLEOTIDE SEQUENCE [LARGE SCALE GENOMIC DNA]</scope>
    <source>
        <strain evidence="8 9">CCMP1338</strain>
        <tissue evidence="8">Whole cell</tissue>
    </source>
</reference>
<keyword evidence="4" id="KW-0521">NADP</keyword>
<dbReference type="InterPro" id="IPR002364">
    <property type="entry name" value="Quin_OxRdtase/zeta-crystal_CS"/>
</dbReference>
<gene>
    <name evidence="8" type="ORF">NDN08_003643</name>
</gene>
<dbReference type="Pfam" id="PF08240">
    <property type="entry name" value="ADH_N"/>
    <property type="match status" value="1"/>
</dbReference>
<dbReference type="PANTHER" id="PTHR44154">
    <property type="entry name" value="QUINONE OXIDOREDUCTASE"/>
    <property type="match status" value="1"/>
</dbReference>
<dbReference type="PANTHER" id="PTHR44154:SF1">
    <property type="entry name" value="QUINONE OXIDOREDUCTASE"/>
    <property type="match status" value="1"/>
</dbReference>
<evidence type="ECO:0000313" key="9">
    <source>
        <dbReference type="Proteomes" id="UP001157974"/>
    </source>
</evidence>
<dbReference type="InterPro" id="IPR011032">
    <property type="entry name" value="GroES-like_sf"/>
</dbReference>
<keyword evidence="3" id="KW-0963">Cytoplasm</keyword>
<organism evidence="8 9">
    <name type="scientific">Rhodosorus marinus</name>
    <dbReference type="NCBI Taxonomy" id="101924"/>
    <lineage>
        <taxon>Eukaryota</taxon>
        <taxon>Rhodophyta</taxon>
        <taxon>Stylonematophyceae</taxon>
        <taxon>Stylonematales</taxon>
        <taxon>Stylonemataceae</taxon>
        <taxon>Rhodosorus</taxon>
    </lineage>
</organism>
<evidence type="ECO:0000256" key="3">
    <source>
        <dbReference type="ARBA" id="ARBA00022490"/>
    </source>
</evidence>
<dbReference type="CDD" id="cd08253">
    <property type="entry name" value="zeta_crystallin"/>
    <property type="match status" value="1"/>
</dbReference>
<dbReference type="InterPro" id="IPR036291">
    <property type="entry name" value="NAD(P)-bd_dom_sf"/>
</dbReference>
<name>A0AAV8UX41_9RHOD</name>
<dbReference type="SUPFAM" id="SSF51735">
    <property type="entry name" value="NAD(P)-binding Rossmann-fold domains"/>
    <property type="match status" value="1"/>
</dbReference>
<evidence type="ECO:0000256" key="1">
    <source>
        <dbReference type="ARBA" id="ARBA00004496"/>
    </source>
</evidence>
<dbReference type="GO" id="GO:0005829">
    <property type="term" value="C:cytosol"/>
    <property type="evidence" value="ECO:0007669"/>
    <property type="project" value="TreeGrafter"/>
</dbReference>
<comment type="subcellular location">
    <subcellularLocation>
        <location evidence="1">Cytoplasm</location>
    </subcellularLocation>
</comment>
<dbReference type="GO" id="GO:0008270">
    <property type="term" value="F:zinc ion binding"/>
    <property type="evidence" value="ECO:0007669"/>
    <property type="project" value="InterPro"/>
</dbReference>